<dbReference type="AlphaFoldDB" id="D3BKJ1"/>
<dbReference type="GeneID" id="31364548"/>
<reference evidence="1 2" key="1">
    <citation type="journal article" date="2011" name="Genome Res.">
        <title>Phylogeny-wide analysis of social amoeba genomes highlights ancient origins for complex intercellular communication.</title>
        <authorList>
            <person name="Heidel A.J."/>
            <person name="Lawal H.M."/>
            <person name="Felder M."/>
            <person name="Schilde C."/>
            <person name="Helps N.R."/>
            <person name="Tunggal B."/>
            <person name="Rivero F."/>
            <person name="John U."/>
            <person name="Schleicher M."/>
            <person name="Eichinger L."/>
            <person name="Platzer M."/>
            <person name="Noegel A.A."/>
            <person name="Schaap P."/>
            <person name="Gloeckner G."/>
        </authorList>
    </citation>
    <scope>NUCLEOTIDE SEQUENCE [LARGE SCALE GENOMIC DNA]</scope>
    <source>
        <strain evidence="2">ATCC 26659 / Pp 5 / PN500</strain>
    </source>
</reference>
<dbReference type="InterPro" id="IPR029063">
    <property type="entry name" value="SAM-dependent_MTases_sf"/>
</dbReference>
<proteinExistence type="predicted"/>
<accession>D3BKJ1</accession>
<protein>
    <submittedName>
        <fullName evidence="1">Uncharacterized protein</fullName>
    </submittedName>
</protein>
<gene>
    <name evidence="1" type="ORF">PPL_09072</name>
</gene>
<comment type="caution">
    <text evidence="1">The sequence shown here is derived from an EMBL/GenBank/DDBJ whole genome shotgun (WGS) entry which is preliminary data.</text>
</comment>
<dbReference type="InParanoid" id="D3BKJ1"/>
<evidence type="ECO:0000313" key="2">
    <source>
        <dbReference type="Proteomes" id="UP000001396"/>
    </source>
</evidence>
<keyword evidence="2" id="KW-1185">Reference proteome</keyword>
<dbReference type="Proteomes" id="UP000001396">
    <property type="component" value="Unassembled WGS sequence"/>
</dbReference>
<organism evidence="1 2">
    <name type="scientific">Heterostelium pallidum (strain ATCC 26659 / Pp 5 / PN500)</name>
    <name type="common">Cellular slime mold</name>
    <name type="synonym">Polysphondylium pallidum</name>
    <dbReference type="NCBI Taxonomy" id="670386"/>
    <lineage>
        <taxon>Eukaryota</taxon>
        <taxon>Amoebozoa</taxon>
        <taxon>Evosea</taxon>
        <taxon>Eumycetozoa</taxon>
        <taxon>Dictyostelia</taxon>
        <taxon>Acytosteliales</taxon>
        <taxon>Acytosteliaceae</taxon>
        <taxon>Heterostelium</taxon>
    </lineage>
</organism>
<dbReference type="Gene3D" id="3.40.50.150">
    <property type="entry name" value="Vaccinia Virus protein VP39"/>
    <property type="match status" value="1"/>
</dbReference>
<evidence type="ECO:0000313" key="1">
    <source>
        <dbReference type="EMBL" id="EFA78421.1"/>
    </source>
</evidence>
<name>D3BKJ1_HETP5</name>
<dbReference type="RefSeq" id="XP_020430546.1">
    <property type="nucleotide sequence ID" value="XM_020579871.1"/>
</dbReference>
<dbReference type="EMBL" id="ADBJ01000038">
    <property type="protein sequence ID" value="EFA78421.1"/>
    <property type="molecule type" value="Genomic_DNA"/>
</dbReference>
<sequence>MSFSFCDPSVRDTVVMLGGQFFSLPYHSLYETLETGVCQTSRSLNGKSILQFCLENRQVAKDFSTGMTGLAVEAIPLLAKLGEYGKFEVVCDIGGSAAI</sequence>